<dbReference type="InterPro" id="IPR001207">
    <property type="entry name" value="Transposase_mutator"/>
</dbReference>
<evidence type="ECO:0000256" key="4">
    <source>
        <dbReference type="ARBA" id="ARBA00023125"/>
    </source>
</evidence>
<keyword evidence="7" id="KW-1185">Reference proteome</keyword>
<reference evidence="7" key="1">
    <citation type="journal article" date="2019" name="Int. J. Syst. Evol. Microbiol.">
        <title>The Global Catalogue of Microorganisms (GCM) 10K type strain sequencing project: providing services to taxonomists for standard genome sequencing and annotation.</title>
        <authorList>
            <consortium name="The Broad Institute Genomics Platform"/>
            <consortium name="The Broad Institute Genome Sequencing Center for Infectious Disease"/>
            <person name="Wu L."/>
            <person name="Ma J."/>
        </authorList>
    </citation>
    <scope>NUCLEOTIDE SEQUENCE [LARGE SCALE GENOMIC DNA]</scope>
    <source>
        <strain evidence="7">NBRC 111368</strain>
    </source>
</reference>
<evidence type="ECO:0000256" key="2">
    <source>
        <dbReference type="ARBA" id="ARBA00010961"/>
    </source>
</evidence>
<sequence>MRLSFNPIALRASTVPCRRKIFSMYGRGMTTRDAQRQIEEVYSFEASPSLISACTEAVMDSMVFSDCSGPADSRQVPFLSFHSQS</sequence>
<keyword evidence="3" id="KW-0815">Transposition</keyword>
<dbReference type="Proteomes" id="UP001596403">
    <property type="component" value="Unassembled WGS sequence"/>
</dbReference>
<comment type="caution">
    <text evidence="6">The sequence shown here is derived from an EMBL/GenBank/DDBJ whole genome shotgun (WGS) entry which is preliminary data.</text>
</comment>
<organism evidence="6 7">
    <name type="scientific">Sulfitobacter profundi</name>
    <dbReference type="NCBI Taxonomy" id="2679961"/>
    <lineage>
        <taxon>Bacteria</taxon>
        <taxon>Pseudomonadati</taxon>
        <taxon>Pseudomonadota</taxon>
        <taxon>Alphaproteobacteria</taxon>
        <taxon>Rhodobacterales</taxon>
        <taxon>Roseobacteraceae</taxon>
        <taxon>Sulfitobacter</taxon>
    </lineage>
</organism>
<protein>
    <submittedName>
        <fullName evidence="6">Transposase</fullName>
    </submittedName>
</protein>
<dbReference type="Pfam" id="PF00872">
    <property type="entry name" value="Transposase_mut"/>
    <property type="match status" value="1"/>
</dbReference>
<dbReference type="EMBL" id="JBHSWA010000005">
    <property type="protein sequence ID" value="MFC6643885.1"/>
    <property type="molecule type" value="Genomic_DNA"/>
</dbReference>
<comment type="function">
    <text evidence="1">Required for the transposition of the insertion element.</text>
</comment>
<evidence type="ECO:0000313" key="6">
    <source>
        <dbReference type="EMBL" id="MFC6643885.1"/>
    </source>
</evidence>
<gene>
    <name evidence="6" type="ORF">ACFQAU_21385</name>
</gene>
<dbReference type="RefSeq" id="WP_276321505.1">
    <property type="nucleotide sequence ID" value="NZ_JBHSWA010000005.1"/>
</dbReference>
<evidence type="ECO:0000256" key="3">
    <source>
        <dbReference type="ARBA" id="ARBA00022578"/>
    </source>
</evidence>
<evidence type="ECO:0000313" key="7">
    <source>
        <dbReference type="Proteomes" id="UP001596403"/>
    </source>
</evidence>
<evidence type="ECO:0000256" key="1">
    <source>
        <dbReference type="ARBA" id="ARBA00002190"/>
    </source>
</evidence>
<comment type="similarity">
    <text evidence="2">Belongs to the transposase mutator family.</text>
</comment>
<accession>A0ABW1Z2V1</accession>
<keyword evidence="5" id="KW-0233">DNA recombination</keyword>
<name>A0ABW1Z2V1_9RHOB</name>
<keyword evidence="4" id="KW-0238">DNA-binding</keyword>
<proteinExistence type="inferred from homology"/>
<evidence type="ECO:0000256" key="5">
    <source>
        <dbReference type="ARBA" id="ARBA00023172"/>
    </source>
</evidence>